<name>A0A1H9CTL4_9GAMM</name>
<dbReference type="InterPro" id="IPR015946">
    <property type="entry name" value="KH_dom-like_a/b"/>
</dbReference>
<evidence type="ECO:0000313" key="2">
    <source>
        <dbReference type="Proteomes" id="UP000199233"/>
    </source>
</evidence>
<dbReference type="OrthoDB" id="9804010at2"/>
<dbReference type="Gene3D" id="3.30.300.20">
    <property type="match status" value="1"/>
</dbReference>
<dbReference type="PANTHER" id="PTHR34352">
    <property type="entry name" value="PROTEIN YHFA"/>
    <property type="match status" value="1"/>
</dbReference>
<reference evidence="1 2" key="1">
    <citation type="submission" date="2016-10" db="EMBL/GenBank/DDBJ databases">
        <authorList>
            <person name="de Groot N.N."/>
        </authorList>
    </citation>
    <scope>NUCLEOTIDE SEQUENCE [LARGE SCALE GENOMIC DNA]</scope>
    <source>
        <strain evidence="1 2">DSM 25927</strain>
    </source>
</reference>
<protein>
    <submittedName>
        <fullName evidence="1">Putative redox protein</fullName>
    </submittedName>
</protein>
<dbReference type="SUPFAM" id="SSF82784">
    <property type="entry name" value="OsmC-like"/>
    <property type="match status" value="1"/>
</dbReference>
<dbReference type="Gene3D" id="2.20.25.10">
    <property type="match status" value="1"/>
</dbReference>
<dbReference type="NCBIfam" id="NF008009">
    <property type="entry name" value="PRK10738.1"/>
    <property type="match status" value="1"/>
</dbReference>
<gene>
    <name evidence="1" type="ORF">SAMN04488038_103174</name>
</gene>
<proteinExistence type="predicted"/>
<evidence type="ECO:0000313" key="1">
    <source>
        <dbReference type="EMBL" id="SEQ04427.1"/>
    </source>
</evidence>
<dbReference type="RefSeq" id="WP_093283226.1">
    <property type="nucleotide sequence ID" value="NZ_FOFS01000003.1"/>
</dbReference>
<dbReference type="AlphaFoldDB" id="A0A1H9CTL4"/>
<accession>A0A1H9CTL4</accession>
<dbReference type="EMBL" id="FOFS01000003">
    <property type="protein sequence ID" value="SEQ04427.1"/>
    <property type="molecule type" value="Genomic_DNA"/>
</dbReference>
<organism evidence="1 2">
    <name type="scientific">Solimonas aquatica</name>
    <dbReference type="NCBI Taxonomy" id="489703"/>
    <lineage>
        <taxon>Bacteria</taxon>
        <taxon>Pseudomonadati</taxon>
        <taxon>Pseudomonadota</taxon>
        <taxon>Gammaproteobacteria</taxon>
        <taxon>Nevskiales</taxon>
        <taxon>Nevskiaceae</taxon>
        <taxon>Solimonas</taxon>
    </lineage>
</organism>
<keyword evidence="2" id="KW-1185">Reference proteome</keyword>
<dbReference type="Pfam" id="PF02566">
    <property type="entry name" value="OsmC"/>
    <property type="match status" value="1"/>
</dbReference>
<dbReference type="Proteomes" id="UP000199233">
    <property type="component" value="Unassembled WGS sequence"/>
</dbReference>
<sequence length="140" mass="15290">MKARVKWSENASFIAESGSGHAVVIDGPPEIGGRNLGPRPMELVLMGVGACSSVDVHLILKKARQKVTDCWVELEAERAETEPKVFTAIRMHFVVTGRGLSENHVRRAVELSAEKYCSASIMLSRGGVAISHSYEIREAE</sequence>
<dbReference type="InterPro" id="IPR003718">
    <property type="entry name" value="OsmC/Ohr_fam"/>
</dbReference>
<dbReference type="InterPro" id="IPR036102">
    <property type="entry name" value="OsmC/Ohrsf"/>
</dbReference>
<dbReference type="PANTHER" id="PTHR34352:SF1">
    <property type="entry name" value="PROTEIN YHFA"/>
    <property type="match status" value="1"/>
</dbReference>
<dbReference type="STRING" id="489703.SAMN04488038_103174"/>